<keyword evidence="10" id="KW-1185">Reference proteome</keyword>
<reference evidence="9 10" key="1">
    <citation type="submission" date="2020-04" db="EMBL/GenBank/DDBJ databases">
        <authorList>
            <person name="Klaysubun C."/>
            <person name="Duangmal K."/>
            <person name="Lipun K."/>
        </authorList>
    </citation>
    <scope>NUCLEOTIDE SEQUENCE [LARGE SCALE GENOMIC DNA]</scope>
    <source>
        <strain evidence="9 10">JCM 11839</strain>
    </source>
</reference>
<evidence type="ECO:0000256" key="6">
    <source>
        <dbReference type="ARBA" id="ARBA00023136"/>
    </source>
</evidence>
<name>A0ABX1RBK7_9PSEU</name>
<feature type="transmembrane region" description="Helical" evidence="8">
    <location>
        <begin position="179"/>
        <end position="202"/>
    </location>
</feature>
<evidence type="ECO:0000256" key="5">
    <source>
        <dbReference type="ARBA" id="ARBA00022989"/>
    </source>
</evidence>
<dbReference type="Pfam" id="PF00474">
    <property type="entry name" value="SSF"/>
    <property type="match status" value="1"/>
</dbReference>
<protein>
    <submittedName>
        <fullName evidence="9">Sodium:solute symporter family protein</fullName>
    </submittedName>
</protein>
<dbReference type="PROSITE" id="PS50283">
    <property type="entry name" value="NA_SOLUT_SYMP_3"/>
    <property type="match status" value="1"/>
</dbReference>
<feature type="transmembrane region" description="Helical" evidence="8">
    <location>
        <begin position="149"/>
        <end position="173"/>
    </location>
</feature>
<accession>A0ABX1RBK7</accession>
<organism evidence="9 10">
    <name type="scientific">Pseudonocardia xinjiangensis</name>
    <dbReference type="NCBI Taxonomy" id="75289"/>
    <lineage>
        <taxon>Bacteria</taxon>
        <taxon>Bacillati</taxon>
        <taxon>Actinomycetota</taxon>
        <taxon>Actinomycetes</taxon>
        <taxon>Pseudonocardiales</taxon>
        <taxon>Pseudonocardiaceae</taxon>
        <taxon>Pseudonocardia</taxon>
    </lineage>
</organism>
<feature type="transmembrane region" description="Helical" evidence="8">
    <location>
        <begin position="366"/>
        <end position="386"/>
    </location>
</feature>
<evidence type="ECO:0000256" key="2">
    <source>
        <dbReference type="ARBA" id="ARBA00006434"/>
    </source>
</evidence>
<feature type="transmembrane region" description="Helical" evidence="8">
    <location>
        <begin position="116"/>
        <end position="137"/>
    </location>
</feature>
<dbReference type="PANTHER" id="PTHR48086">
    <property type="entry name" value="SODIUM/PROLINE SYMPORTER-RELATED"/>
    <property type="match status" value="1"/>
</dbReference>
<comment type="caution">
    <text evidence="9">The sequence shown here is derived from an EMBL/GenBank/DDBJ whole genome shotgun (WGS) entry which is preliminary data.</text>
</comment>
<feature type="transmembrane region" description="Helical" evidence="8">
    <location>
        <begin position="457"/>
        <end position="485"/>
    </location>
</feature>
<evidence type="ECO:0000313" key="9">
    <source>
        <dbReference type="EMBL" id="NMH77289.1"/>
    </source>
</evidence>
<dbReference type="Proteomes" id="UP001296706">
    <property type="component" value="Unassembled WGS sequence"/>
</dbReference>
<dbReference type="InterPro" id="IPR001734">
    <property type="entry name" value="Na/solute_symporter"/>
</dbReference>
<evidence type="ECO:0000256" key="8">
    <source>
        <dbReference type="SAM" id="Phobius"/>
    </source>
</evidence>
<dbReference type="Gene3D" id="1.20.1730.10">
    <property type="entry name" value="Sodium/glucose cotransporter"/>
    <property type="match status" value="1"/>
</dbReference>
<evidence type="ECO:0000256" key="1">
    <source>
        <dbReference type="ARBA" id="ARBA00004141"/>
    </source>
</evidence>
<comment type="similarity">
    <text evidence="2 7">Belongs to the sodium:solute symporter (SSF) (TC 2.A.21) family.</text>
</comment>
<dbReference type="EMBL" id="JAAXKY010000021">
    <property type="protein sequence ID" value="NMH77289.1"/>
    <property type="molecule type" value="Genomic_DNA"/>
</dbReference>
<keyword evidence="3" id="KW-0813">Transport</keyword>
<dbReference type="RefSeq" id="WP_169395356.1">
    <property type="nucleotide sequence ID" value="NZ_BAAAJH010000010.1"/>
</dbReference>
<feature type="transmembrane region" description="Helical" evidence="8">
    <location>
        <begin position="398"/>
        <end position="417"/>
    </location>
</feature>
<comment type="subcellular location">
    <subcellularLocation>
        <location evidence="1">Membrane</location>
        <topology evidence="1">Multi-pass membrane protein</topology>
    </subcellularLocation>
</comment>
<feature type="transmembrane region" description="Helical" evidence="8">
    <location>
        <begin position="280"/>
        <end position="301"/>
    </location>
</feature>
<evidence type="ECO:0000256" key="7">
    <source>
        <dbReference type="RuleBase" id="RU362091"/>
    </source>
</evidence>
<evidence type="ECO:0000256" key="4">
    <source>
        <dbReference type="ARBA" id="ARBA00022692"/>
    </source>
</evidence>
<feature type="transmembrane region" description="Helical" evidence="8">
    <location>
        <begin position="321"/>
        <end position="345"/>
    </location>
</feature>
<keyword evidence="4 8" id="KW-0812">Transmembrane</keyword>
<evidence type="ECO:0000256" key="3">
    <source>
        <dbReference type="ARBA" id="ARBA00022448"/>
    </source>
</evidence>
<sequence>MVLALVLVIVLGTAVGSIVFGRWGGSTSTLTGWAVGGRQFGSLMFWFMNAGEIYTIFALLGISGYAWSMGAPAYLALTSVSLSYAVGYWLMPKIWRAGRRHGLITEPDFFAARYDAPWLGVVTGVVGIAALVVYVQIQLVSLELIVRMTLGAAVAPGVAAVLGAVLMLAFVLVVGMRSAVFAAAVKDVLVVVVVVALSATVAERVGASSLFDVFRLVEEQHPGIGRFPGLDPTAPTTSVWLMTSALNVALGNWVFPHLFQVSFTARSGTAIRRTAIWQPLYSLAYFFVILLGFGALLAGVQPGDAGSNGALLQFVSTSYPSWLVGLFAGTAFLLALAPGAVLLLTTGSIFTRNVLIPLRPGLSDRTSLLASRLSMIVFAAAAVFLTVGSSESLVDILLYSYSAIGMLAPGVFLAFLWRRTSAVAVLLGIAAGFVALLAPFAKHFWAATLPEWEPGLIAMAINAVVVVLVSVVTSAPDPAAVAVGVESPSTRRPRPLAAVTEGGR</sequence>
<evidence type="ECO:0000313" key="10">
    <source>
        <dbReference type="Proteomes" id="UP001296706"/>
    </source>
</evidence>
<dbReference type="InterPro" id="IPR050277">
    <property type="entry name" value="Sodium:Solute_Symporter"/>
</dbReference>
<gene>
    <name evidence="9" type="ORF">HF577_09320</name>
</gene>
<feature type="transmembrane region" description="Helical" evidence="8">
    <location>
        <begin position="74"/>
        <end position="91"/>
    </location>
</feature>
<dbReference type="InterPro" id="IPR038377">
    <property type="entry name" value="Na/Glc_symporter_sf"/>
</dbReference>
<feature type="transmembrane region" description="Helical" evidence="8">
    <location>
        <begin position="40"/>
        <end position="62"/>
    </location>
</feature>
<keyword evidence="5 8" id="KW-1133">Transmembrane helix</keyword>
<proteinExistence type="inferred from homology"/>
<dbReference type="PANTHER" id="PTHR48086:SF8">
    <property type="entry name" value="MONOCARBOXYLIC ACID PERMEASE"/>
    <property type="match status" value="1"/>
</dbReference>
<keyword evidence="6 8" id="KW-0472">Membrane</keyword>
<feature type="transmembrane region" description="Helical" evidence="8">
    <location>
        <begin position="424"/>
        <end position="445"/>
    </location>
</feature>